<dbReference type="HOGENOM" id="CLU_2397942_0_0_6"/>
<name>A8GDF1_SERP5</name>
<accession>A8GDF1</accession>
<organism evidence="1">
    <name type="scientific">Serratia proteamaculans (strain 568)</name>
    <dbReference type="NCBI Taxonomy" id="399741"/>
    <lineage>
        <taxon>Bacteria</taxon>
        <taxon>Pseudomonadati</taxon>
        <taxon>Pseudomonadota</taxon>
        <taxon>Gammaproteobacteria</taxon>
        <taxon>Enterobacterales</taxon>
        <taxon>Yersiniaceae</taxon>
        <taxon>Serratia</taxon>
    </lineage>
</organism>
<reference evidence="1" key="1">
    <citation type="submission" date="2007-09" db="EMBL/GenBank/DDBJ databases">
        <title>Complete sequence of chromosome of Serratia proteamaculans 568.</title>
        <authorList>
            <consortium name="US DOE Joint Genome Institute"/>
            <person name="Copeland A."/>
            <person name="Lucas S."/>
            <person name="Lapidus A."/>
            <person name="Barry K."/>
            <person name="Glavina del Rio T."/>
            <person name="Dalin E."/>
            <person name="Tice H."/>
            <person name="Pitluck S."/>
            <person name="Chain P."/>
            <person name="Malfatti S."/>
            <person name="Shin M."/>
            <person name="Vergez L."/>
            <person name="Schmutz J."/>
            <person name="Larimer F."/>
            <person name="Land M."/>
            <person name="Hauser L."/>
            <person name="Kyrpides N."/>
            <person name="Kim E."/>
            <person name="Taghavi S."/>
            <person name="Newman L."/>
            <person name="Vangronsveld J."/>
            <person name="van der Lelie D."/>
            <person name="Richardson P."/>
        </authorList>
    </citation>
    <scope>NUCLEOTIDE SEQUENCE [LARGE SCALE GENOMIC DNA]</scope>
    <source>
        <strain evidence="1">568</strain>
    </source>
</reference>
<proteinExistence type="predicted"/>
<sequence>MSIHWEFGGKNNKYMSFTHGVSSELPKRIEHGENAVFFAPFHDKSTWETDFKKLINSNQGDVKKIKAYATLATGREIKIKISTETLNGIKNAI</sequence>
<dbReference type="KEGG" id="spe:Spro_2038"/>
<gene>
    <name evidence="1" type="ordered locus">Spro_2038</name>
</gene>
<evidence type="ECO:0000313" key="1">
    <source>
        <dbReference type="EMBL" id="ABV41141.1"/>
    </source>
</evidence>
<dbReference type="AlphaFoldDB" id="A8GDF1"/>
<dbReference type="EMBL" id="CP000826">
    <property type="protein sequence ID" value="ABV41141.1"/>
    <property type="molecule type" value="Genomic_DNA"/>
</dbReference>
<protein>
    <submittedName>
        <fullName evidence="1">Uncharacterized protein</fullName>
    </submittedName>
</protein>